<protein>
    <submittedName>
        <fullName evidence="3">Uncharacterized protein</fullName>
    </submittedName>
</protein>
<comment type="caution">
    <text evidence="3">The sequence shown here is derived from an EMBL/GenBank/DDBJ whole genome shotgun (WGS) entry which is preliminary data.</text>
</comment>
<feature type="compositionally biased region" description="Low complexity" evidence="1">
    <location>
        <begin position="65"/>
        <end position="82"/>
    </location>
</feature>
<accession>A0A498CNE2</accession>
<evidence type="ECO:0000313" key="3">
    <source>
        <dbReference type="EMBL" id="RLL12408.1"/>
    </source>
</evidence>
<dbReference type="PROSITE" id="PS51257">
    <property type="entry name" value="PROKAR_LIPOPROTEIN"/>
    <property type="match status" value="1"/>
</dbReference>
<name>A0A498CNE2_9FIRM</name>
<gene>
    <name evidence="3" type="ORF">D4A47_05390</name>
</gene>
<feature type="region of interest" description="Disordered" evidence="1">
    <location>
        <begin position="19"/>
        <end position="82"/>
    </location>
</feature>
<dbReference type="RefSeq" id="WP_121586485.1">
    <property type="nucleotide sequence ID" value="NZ_RCHT01000006.1"/>
</dbReference>
<dbReference type="EMBL" id="RCHT01000006">
    <property type="protein sequence ID" value="RLL12408.1"/>
    <property type="molecule type" value="Genomic_DNA"/>
</dbReference>
<feature type="chain" id="PRO_5039378782" evidence="2">
    <location>
        <begin position="22"/>
        <end position="516"/>
    </location>
</feature>
<organism evidence="3 4">
    <name type="scientific">Anaerotruncus massiliensis</name>
    <name type="common">ex Liu et al. 2021</name>
    <dbReference type="NCBI Taxonomy" id="2321404"/>
    <lineage>
        <taxon>Bacteria</taxon>
        <taxon>Bacillati</taxon>
        <taxon>Bacillota</taxon>
        <taxon>Clostridia</taxon>
        <taxon>Eubacteriales</taxon>
        <taxon>Oscillospiraceae</taxon>
        <taxon>Anaerotruncus</taxon>
    </lineage>
</organism>
<dbReference type="Proteomes" id="UP000276301">
    <property type="component" value="Unassembled WGS sequence"/>
</dbReference>
<feature type="compositionally biased region" description="Pro residues" evidence="1">
    <location>
        <begin position="43"/>
        <end position="58"/>
    </location>
</feature>
<sequence>MKRLLAALLAVALAGSLAACGGEPAREPAPPVSSMELPGEPEAAPPAPEPEPVPPAPESAPEEAPPAGSVPSAEAVSTPPAAPAAALPDGFNFTAGPDSGMFLCGGVRVNGGSVYRYSDQVAVGSSWETPDYLQKLEPEPADEIGERLSDFDVLILELMDDTKYTYTFYTEGLEVAKSLPAADAGEPVRYRVDPKAYAELIELERVRMDEGLWFPSWLRVIRKSRVTGIAFRSSDGESETVYLPDDERFDWALSGLDISVRPGSAERIGRESRLEGAARIDIDFATGIRYRVEVNETALLVAASDMDHALRYPLKHEDTTLRELDDIAAGKMLPLTGKPVVYLYPERPTDVSVRVDYRGSFSETIPAYRDGWEVTAYPGGALVDRADGRTYPYLFWEGNTPVGWDFSEGFCVAGADTERFLREKLALLGLNAGETAEFLDYWLPEMQQNACNLITFSTEQYERLAPMEISPAPDSLLRVHMVYRGLDAPRPIREQELEGGFVRRGFTVVEWGGSRA</sequence>
<dbReference type="AlphaFoldDB" id="A0A498CNE2"/>
<evidence type="ECO:0000256" key="2">
    <source>
        <dbReference type="SAM" id="SignalP"/>
    </source>
</evidence>
<reference evidence="3 4" key="1">
    <citation type="submission" date="2018-10" db="EMBL/GenBank/DDBJ databases">
        <title>Anaerotruncus faecis sp. nov., isolated from human feces.</title>
        <authorList>
            <person name="Wang Y.-J."/>
        </authorList>
    </citation>
    <scope>NUCLEOTIDE SEQUENCE [LARGE SCALE GENOMIC DNA]</scope>
    <source>
        <strain evidence="3 4">22A2-44</strain>
    </source>
</reference>
<feature type="signal peptide" evidence="2">
    <location>
        <begin position="1"/>
        <end position="21"/>
    </location>
</feature>
<evidence type="ECO:0000313" key="4">
    <source>
        <dbReference type="Proteomes" id="UP000276301"/>
    </source>
</evidence>
<keyword evidence="4" id="KW-1185">Reference proteome</keyword>
<keyword evidence="2" id="KW-0732">Signal</keyword>
<evidence type="ECO:0000256" key="1">
    <source>
        <dbReference type="SAM" id="MobiDB-lite"/>
    </source>
</evidence>
<proteinExistence type="predicted"/>